<proteinExistence type="predicted"/>
<name>A0ACC0IFY9_9ERIC</name>
<accession>A0ACC0IFY9</accession>
<dbReference type="EMBL" id="CM045763">
    <property type="protein sequence ID" value="KAI8022641.1"/>
    <property type="molecule type" value="Genomic_DNA"/>
</dbReference>
<gene>
    <name evidence="1" type="ORF">LOK49_LG03G00838</name>
</gene>
<comment type="caution">
    <text evidence="1">The sequence shown here is derived from an EMBL/GenBank/DDBJ whole genome shotgun (WGS) entry which is preliminary data.</text>
</comment>
<protein>
    <submittedName>
        <fullName evidence="1">LEAF RUST 10 DISEASE-RESISTANCE LOCUS RECEPTOR-LIKE PROTEIN KINASE-like 1.1</fullName>
    </submittedName>
</protein>
<organism evidence="1 2">
    <name type="scientific">Camellia lanceoleosa</name>
    <dbReference type="NCBI Taxonomy" id="1840588"/>
    <lineage>
        <taxon>Eukaryota</taxon>
        <taxon>Viridiplantae</taxon>
        <taxon>Streptophyta</taxon>
        <taxon>Embryophyta</taxon>
        <taxon>Tracheophyta</taxon>
        <taxon>Spermatophyta</taxon>
        <taxon>Magnoliopsida</taxon>
        <taxon>eudicotyledons</taxon>
        <taxon>Gunneridae</taxon>
        <taxon>Pentapetalae</taxon>
        <taxon>asterids</taxon>
        <taxon>Ericales</taxon>
        <taxon>Theaceae</taxon>
        <taxon>Camellia</taxon>
    </lineage>
</organism>
<dbReference type="Proteomes" id="UP001060215">
    <property type="component" value="Chromosome 6"/>
</dbReference>
<evidence type="ECO:0000313" key="1">
    <source>
        <dbReference type="EMBL" id="KAI8022641.1"/>
    </source>
</evidence>
<sequence>MILHSNGQENMYQHGCPQSFNCGKLGQIKFPLTNIKNGRCGLCKVNCSDPVPKIKLGSKNWYEVKQVLSDETIDVTDKELGKLKSSNSCEIFKNFTIPNYRKKSLGIDSRNRNTSSDPSSKADLKGSSVYFGISVFSYTELEEATNNFDPSKKLGDGGFGTVYHAPQGTSGYIDPQYHQYYQLTDKSDVYNLGVVLIELVSSMPTVDIGRHRDEINLADLVINRIQNRALHELIDPSLGLERDSLIKKMTTMVVEVAF</sequence>
<evidence type="ECO:0000313" key="2">
    <source>
        <dbReference type="Proteomes" id="UP001060215"/>
    </source>
</evidence>
<keyword evidence="2" id="KW-1185">Reference proteome</keyword>
<reference evidence="1 2" key="1">
    <citation type="journal article" date="2022" name="Plant J.">
        <title>Chromosome-level genome of Camellia lanceoleosa provides a valuable resource for understanding genome evolution and self-incompatibility.</title>
        <authorList>
            <person name="Gong W."/>
            <person name="Xiao S."/>
            <person name="Wang L."/>
            <person name="Liao Z."/>
            <person name="Chang Y."/>
            <person name="Mo W."/>
            <person name="Hu G."/>
            <person name="Li W."/>
            <person name="Zhao G."/>
            <person name="Zhu H."/>
            <person name="Hu X."/>
            <person name="Ji K."/>
            <person name="Xiang X."/>
            <person name="Song Q."/>
            <person name="Yuan D."/>
            <person name="Jin S."/>
            <person name="Zhang L."/>
        </authorList>
    </citation>
    <scope>NUCLEOTIDE SEQUENCE [LARGE SCALE GENOMIC DNA]</scope>
    <source>
        <strain evidence="1">SQ_2022a</strain>
    </source>
</reference>